<accession>A0A5D8ZWE2</accession>
<protein>
    <submittedName>
        <fullName evidence="4">Uncharacterized protein</fullName>
    </submittedName>
</protein>
<dbReference type="Gene3D" id="2.130.10.10">
    <property type="entry name" value="YVTN repeat-like/Quinoprotein amine dehydrogenase"/>
    <property type="match status" value="3"/>
</dbReference>
<dbReference type="SUPFAM" id="SSF63829">
    <property type="entry name" value="Calcium-dependent phosphotriesterase"/>
    <property type="match status" value="1"/>
</dbReference>
<gene>
    <name evidence="4" type="ORF">FW781_03030</name>
</gene>
<comment type="caution">
    <text evidence="4">The sequence shown here is derived from an EMBL/GenBank/DDBJ whole genome shotgun (WGS) entry which is preliminary data.</text>
</comment>
<dbReference type="EMBL" id="VTRU01000001">
    <property type="protein sequence ID" value="TZF98911.1"/>
    <property type="molecule type" value="Genomic_DNA"/>
</dbReference>
<reference evidence="4 5" key="1">
    <citation type="submission" date="2019-08" db="EMBL/GenBank/DDBJ databases">
        <title>Draft genome sequence of Chryseobacterium sp. Gsoil 183.</title>
        <authorList>
            <person name="Im W.-T."/>
        </authorList>
    </citation>
    <scope>NUCLEOTIDE SEQUENCE [LARGE SCALE GENOMIC DNA]</scope>
    <source>
        <strain evidence="4 5">Gsoil 183</strain>
        <plasmid evidence="4">unnamed1</plasmid>
    </source>
</reference>
<dbReference type="InterPro" id="IPR013783">
    <property type="entry name" value="Ig-like_fold"/>
</dbReference>
<dbReference type="GO" id="GO:0000155">
    <property type="term" value="F:phosphorelay sensor kinase activity"/>
    <property type="evidence" value="ECO:0007669"/>
    <property type="project" value="InterPro"/>
</dbReference>
<evidence type="ECO:0000313" key="5">
    <source>
        <dbReference type="Proteomes" id="UP000323884"/>
    </source>
</evidence>
<dbReference type="PANTHER" id="PTHR34220">
    <property type="entry name" value="SENSOR HISTIDINE KINASE YPDA"/>
    <property type="match status" value="1"/>
</dbReference>
<sequence>MVHYNEADGLNSSYTYGLNQDENGFIYLGSDNGFFRFDGAEFKQFGSKNGLKNIEILNCFPIPNNEMFIISFLNDFAYLKKGRIINSDRNPELKKIKFTYTTLSHINGDTVYLYEGDNPKNILVYKNEKITTIPIFIHQDASDDYFTFGLNMTNGNLYISDRYKKKNIEVYNVFTRKKTISNISIKRNTMITRKGDFFILKNEKKIEVYKLYHEFHFKKIASYTAHENIHRLVIDKNSRIWACLENGGLLYFRNAFMKAEGLSDPIELMNRYIINDVLVDKDDNLWFSTRNNGLFFISELFFRNYIHFPVKNNSSHITAIAKNGNRIYLGYNEAKGGIYHNGIITDIHLEGNSQMENKAILSDGNTIIFGLSKNPVRYNTTTGEKYVLKENVIKNVVPYTSGSALFCTLEGLIAYNHHKGSYKKLMMGSRIYTALPYTRDSIFAGTFKDLYKLNTATKKKRLFLEGYYFTDIKKLSDNLYAGATNLNGIILFNNSGVIKKITESKGLPTRQIKKIEIENEKVFWASTNYGLSRIEFKDKKLKINNFTHIDGLPSNVVAGCIISGDTVYAGTSKGLGILSIKSLLNQQEHVHKKVIINSVKIGNTHFYDLNKPLEGKTPDNSLTFNVSFPDFASQGKISYQYKVEGLSEDWQTGSSPNITFNSIPPGNYTFKIFGLGYNGKKSYISTDLHFEIKPAFWQTWWFKLLLVFIGAAALSILITFYFQKKRNKKLETLYYEKKIAELELQAIKAQINPHFIYNCLNSIHFLLYKKDYDEAENYLNTFSVMIRKTLHYSEKTFMPIKEEAEYLSLYLNMEKLRLKDLFDYKITISENVNESWTVPSLLIQPFVENAIKHGVANLQDRKGNIEVLFQHTGTALCVVIEDNGTGIGKKLHSNANSFGVKLSEKRIETFRQLFDTNIILEIADLQEKEKRPGTQIKLYIIPYENQNTGMHH</sequence>
<dbReference type="InterPro" id="IPR010559">
    <property type="entry name" value="Sig_transdc_His_kin_internal"/>
</dbReference>
<evidence type="ECO:0000259" key="3">
    <source>
        <dbReference type="Pfam" id="PF07495"/>
    </source>
</evidence>
<evidence type="ECO:0000259" key="2">
    <source>
        <dbReference type="Pfam" id="PF06580"/>
    </source>
</evidence>
<dbReference type="OrthoDB" id="9809670at2"/>
<keyword evidence="1" id="KW-1133">Transmembrane helix</keyword>
<dbReference type="GO" id="GO:0016020">
    <property type="term" value="C:membrane"/>
    <property type="evidence" value="ECO:0007669"/>
    <property type="project" value="InterPro"/>
</dbReference>
<dbReference type="InterPro" id="IPR015943">
    <property type="entry name" value="WD40/YVTN_repeat-like_dom_sf"/>
</dbReference>
<dbReference type="RefSeq" id="WP_149386050.1">
    <property type="nucleotide sequence ID" value="NZ_VTRU01000001.1"/>
</dbReference>
<dbReference type="Gene3D" id="2.60.40.10">
    <property type="entry name" value="Immunoglobulins"/>
    <property type="match status" value="1"/>
</dbReference>
<dbReference type="InterPro" id="IPR036890">
    <property type="entry name" value="HATPase_C_sf"/>
</dbReference>
<keyword evidence="4" id="KW-0614">Plasmid</keyword>
<keyword evidence="1" id="KW-0472">Membrane</keyword>
<dbReference type="PANTHER" id="PTHR34220:SF7">
    <property type="entry name" value="SENSOR HISTIDINE KINASE YPDA"/>
    <property type="match status" value="1"/>
</dbReference>
<dbReference type="InterPro" id="IPR050640">
    <property type="entry name" value="Bact_2-comp_sensor_kinase"/>
</dbReference>
<geneLocation type="plasmid" evidence="4">
    <name>unnamed1</name>
</geneLocation>
<dbReference type="InterPro" id="IPR011123">
    <property type="entry name" value="Y_Y_Y"/>
</dbReference>
<feature type="transmembrane region" description="Helical" evidence="1">
    <location>
        <begin position="700"/>
        <end position="722"/>
    </location>
</feature>
<feature type="domain" description="Signal transduction histidine kinase internal region" evidence="2">
    <location>
        <begin position="743"/>
        <end position="820"/>
    </location>
</feature>
<dbReference type="Proteomes" id="UP000323884">
    <property type="component" value="Unassembled WGS sequence"/>
</dbReference>
<dbReference type="SUPFAM" id="SSF50998">
    <property type="entry name" value="Quinoprotein alcohol dehydrogenase-like"/>
    <property type="match status" value="1"/>
</dbReference>
<proteinExistence type="predicted"/>
<name>A0A5D8ZWE2_9FLAO</name>
<dbReference type="InterPro" id="IPR011047">
    <property type="entry name" value="Quinoprotein_ADH-like_sf"/>
</dbReference>
<keyword evidence="5" id="KW-1185">Reference proteome</keyword>
<organism evidence="4 5">
    <name type="scientific">Chryseobacterium panacisoli</name>
    <dbReference type="NCBI Taxonomy" id="1807141"/>
    <lineage>
        <taxon>Bacteria</taxon>
        <taxon>Pseudomonadati</taxon>
        <taxon>Bacteroidota</taxon>
        <taxon>Flavobacteriia</taxon>
        <taxon>Flavobacteriales</taxon>
        <taxon>Weeksellaceae</taxon>
        <taxon>Chryseobacterium group</taxon>
        <taxon>Chryseobacterium</taxon>
    </lineage>
</organism>
<evidence type="ECO:0000256" key="1">
    <source>
        <dbReference type="SAM" id="Phobius"/>
    </source>
</evidence>
<keyword evidence="1" id="KW-0812">Transmembrane</keyword>
<dbReference type="Pfam" id="PF07495">
    <property type="entry name" value="Y_Y_Y"/>
    <property type="match status" value="1"/>
</dbReference>
<dbReference type="SUPFAM" id="SSF55874">
    <property type="entry name" value="ATPase domain of HSP90 chaperone/DNA topoisomerase II/histidine kinase"/>
    <property type="match status" value="1"/>
</dbReference>
<dbReference type="Gene3D" id="3.30.565.10">
    <property type="entry name" value="Histidine kinase-like ATPase, C-terminal domain"/>
    <property type="match status" value="1"/>
</dbReference>
<evidence type="ECO:0000313" key="4">
    <source>
        <dbReference type="EMBL" id="TZF98911.1"/>
    </source>
</evidence>
<feature type="domain" description="Two component regulator three Y" evidence="3">
    <location>
        <begin position="631"/>
        <end position="693"/>
    </location>
</feature>
<dbReference type="AlphaFoldDB" id="A0A5D8ZWE2"/>
<dbReference type="Pfam" id="PF06580">
    <property type="entry name" value="His_kinase"/>
    <property type="match status" value="1"/>
</dbReference>